<dbReference type="Gene3D" id="3.30.565.10">
    <property type="entry name" value="Histidine kinase-like ATPase, C-terminal domain"/>
    <property type="match status" value="1"/>
</dbReference>
<dbReference type="PROSITE" id="PS51371">
    <property type="entry name" value="CBS"/>
    <property type="match status" value="4"/>
</dbReference>
<feature type="domain" description="HPt" evidence="25">
    <location>
        <begin position="1279"/>
        <end position="1370"/>
    </location>
</feature>
<dbReference type="Gene3D" id="3.10.580.10">
    <property type="entry name" value="CBS-domain"/>
    <property type="match status" value="2"/>
</dbReference>
<dbReference type="InterPro" id="IPR003594">
    <property type="entry name" value="HATPase_dom"/>
</dbReference>
<comment type="catalytic activity">
    <reaction evidence="1">
        <text>ATP + protein L-histidine = ADP + protein N-phospho-L-histidine.</text>
        <dbReference type="EC" id="2.7.13.3"/>
    </reaction>
</comment>
<evidence type="ECO:0000256" key="19">
    <source>
        <dbReference type="PROSITE-ProRule" id="PRU00169"/>
    </source>
</evidence>
<keyword evidence="9" id="KW-0418">Kinase</keyword>
<reference evidence="27 28" key="1">
    <citation type="submission" date="2015-12" db="EMBL/GenBank/DDBJ databases">
        <title>Nitrous oxide reduction kinetics distinguish bacteria harboring typical versus atypical NosZ.</title>
        <authorList>
            <person name="Yoon S."/>
            <person name="Nissen S."/>
            <person name="Park D."/>
            <person name="Sanford R.A."/>
            <person name="Loeffler F.E."/>
        </authorList>
    </citation>
    <scope>NUCLEOTIDE SEQUENCE [LARGE SCALE GENOMIC DNA]</scope>
    <source>
        <strain evidence="27 28">ATCC BAA-841</strain>
    </source>
</reference>
<dbReference type="Pfam" id="PF00072">
    <property type="entry name" value="Response_reg"/>
    <property type="match status" value="1"/>
</dbReference>
<keyword evidence="4" id="KW-1003">Cell membrane</keyword>
<dbReference type="CDD" id="cd02205">
    <property type="entry name" value="CBS_pair_SF"/>
    <property type="match status" value="1"/>
</dbReference>
<sequence length="1455" mass="159519">MKKNAFTTLADVMSRRVHGVPPGQTLHEAARRMAEVRVSSLLVEIEDKPVGIVTETDIVRSLNELRPLTTPVEQIMSRPLITAEASMNLYAARHLAMQQHIHHLVIVDDNGRTLGLVSDTDFRLHIGIDIFQHLRTLSSLMEHDVPRLAPETPLSAAIARMVDSGADYVIVSDNGHALGILTERDIPRLLRDKQKFDGISIGQVMSQPVIGIAIEEPVAEALEKMSAHHLRHMVVFDSDGNVAGVVSQRRLFDHLAARHLDEALEKINQERDRLRLEAHMQMALDAAGAGNWEYDHESDRYIFSEGTLRLIGSSKASAPRTLADWTARIHPDDRPALNAAVDTVNYGKTTHFVAEYRMARDDGSWVWLEDRGCVIERGADGQPQLTAGILTDIGERRRASERQDRHNRAMRLLSGAAQALIRHDDETAMLEEICSLAVDIGGYDRAWIAQAMHDSEKRVIPLAESGFPPGTVSQLEISWADVPSGQGPTGRAIRTGVPAITHDTLSDPSYERWRGFAQRAGVRSSASLPLRIDGQVIGAFNLYSSEVDAFSDDEIPLLCDLASELGVGLSMHRSRAALLRREANLRQAERMARLGHFQFDPRLDHWSSSAMLDEIFGIDTGFVRSRSSWLEIVHPDDRPMLTAYNRALVRAGNPHFDIEYRIVRRNDGAVRYVHGIGEIRLGDDGRVDQMFGTIQDITQRRQAEDQLRQHSLAIEQSPHSIVITNTRAEIEYVNDAFLRVTGYERDEVIGANPKVLHSGRTPAATFVDLWSVLERGETWRGEFVNQRKNGEVYEEFAIISPVRQPDGQISHYLAIKEDITEKKRLAAELDRYHLHLEALVGERTTELIAAKNAAESASRAKSAFLANISHEIRTPMNAIMGLTHLAQRDSTDPEQRARLNKVADAAQHLLSIINDVLDFSKIEAGKLTLEKAGFSLPEVFMGTRALIAERAEAKHLPVFCEIDPDLPEMLLGDPLRLQQILLNFLSNAVKFTEQGQITLAARLIHENEDGLLVRCEVRDTGIGISADTQSRLFIPFEQADSSTTRRFGGTGLGLAISSRLAEAMDGAVGVNSTPGKGSTFWFTARLQPLPATPDQGIGQSDRLLSENAISSRHAGARILLVEDNAINEEVASDLLRSVGLRVDIARDGAEALAKARQQSYQLILMDMQMPVMDGLEATRRIRALPGWASVPILAMTANAFDEDRATCLAAGMNDHVAKPVDPEVLFTTLARWLAPGSIAPGAASKPGAPPPADDQALRGALANIPGLDARFGLQAVRDRLPSYCRLLGKFSSSHGEDFANIHQQLRASQHSEARRLAHSLKGAAGTLGATAVQQAAASLETAIRNQQPAVVIDTLIADCAARYTELCAALHCVLPAENAGPADSSAALPDEATRLAVLSDLGSQLKEGELGCQAIVAQNKALLKHELGNRFPAFMAAVNAFDFEAALGLLAADHG</sequence>
<evidence type="ECO:0000256" key="1">
    <source>
        <dbReference type="ARBA" id="ARBA00000085"/>
    </source>
</evidence>
<evidence type="ECO:0000259" key="25">
    <source>
        <dbReference type="PROSITE" id="PS50894"/>
    </source>
</evidence>
<dbReference type="FunFam" id="1.10.287.130:FF:000002">
    <property type="entry name" value="Two-component osmosensing histidine kinase"/>
    <property type="match status" value="1"/>
</dbReference>
<dbReference type="Pfam" id="PF00571">
    <property type="entry name" value="CBS"/>
    <property type="match status" value="4"/>
</dbReference>
<dbReference type="InterPro" id="IPR001610">
    <property type="entry name" value="PAC"/>
</dbReference>
<keyword evidence="20" id="KW-0129">CBS domain</keyword>
<dbReference type="SMART" id="SM00387">
    <property type="entry name" value="HATPase_c"/>
    <property type="match status" value="1"/>
</dbReference>
<keyword evidence="8" id="KW-0547">Nucleotide-binding</keyword>
<accession>A0A133XMG6</accession>
<dbReference type="PROSITE" id="PS50113">
    <property type="entry name" value="PAC"/>
    <property type="match status" value="3"/>
</dbReference>
<keyword evidence="28" id="KW-1185">Reference proteome</keyword>
<feature type="domain" description="PAC" evidence="24">
    <location>
        <begin position="656"/>
        <end position="709"/>
    </location>
</feature>
<dbReference type="PRINTS" id="PR00344">
    <property type="entry name" value="BCTRLSENSOR"/>
</dbReference>
<dbReference type="InterPro" id="IPR035965">
    <property type="entry name" value="PAS-like_dom_sf"/>
</dbReference>
<dbReference type="SMART" id="SM00065">
    <property type="entry name" value="GAF"/>
    <property type="match status" value="1"/>
</dbReference>
<evidence type="ECO:0000259" key="22">
    <source>
        <dbReference type="PROSITE" id="PS50110"/>
    </source>
</evidence>
<dbReference type="EC" id="2.7.13.3" evidence="3"/>
<dbReference type="SMART" id="SM00091">
    <property type="entry name" value="PAS"/>
    <property type="match status" value="3"/>
</dbReference>
<dbReference type="Gene3D" id="2.10.70.100">
    <property type="match status" value="2"/>
</dbReference>
<dbReference type="Pfam" id="PF01627">
    <property type="entry name" value="Hpt"/>
    <property type="match status" value="1"/>
</dbReference>
<dbReference type="SMART" id="SM00116">
    <property type="entry name" value="CBS"/>
    <property type="match status" value="4"/>
</dbReference>
<evidence type="ECO:0000313" key="28">
    <source>
        <dbReference type="Proteomes" id="UP000070186"/>
    </source>
</evidence>
<dbReference type="Pfam" id="PF08447">
    <property type="entry name" value="PAS_3"/>
    <property type="match status" value="2"/>
</dbReference>
<dbReference type="CDD" id="cd17546">
    <property type="entry name" value="REC_hyHK_CKI1_RcsC-like"/>
    <property type="match status" value="1"/>
</dbReference>
<evidence type="ECO:0000256" key="18">
    <source>
        <dbReference type="PROSITE-ProRule" id="PRU00110"/>
    </source>
</evidence>
<dbReference type="Proteomes" id="UP000070186">
    <property type="component" value="Unassembled WGS sequence"/>
</dbReference>
<dbReference type="GO" id="GO:0000155">
    <property type="term" value="F:phosphorelay sensor kinase activity"/>
    <property type="evidence" value="ECO:0007669"/>
    <property type="project" value="InterPro"/>
</dbReference>
<evidence type="ECO:0000256" key="11">
    <source>
        <dbReference type="ARBA" id="ARBA00022989"/>
    </source>
</evidence>
<proteinExistence type="predicted"/>
<dbReference type="Gene3D" id="3.30.450.20">
    <property type="entry name" value="PAS domain"/>
    <property type="match status" value="3"/>
</dbReference>
<evidence type="ECO:0000256" key="8">
    <source>
        <dbReference type="ARBA" id="ARBA00022741"/>
    </source>
</evidence>
<dbReference type="Gene3D" id="1.20.120.160">
    <property type="entry name" value="HPT domain"/>
    <property type="match status" value="1"/>
</dbReference>
<dbReference type="SUPFAM" id="SSF54631">
    <property type="entry name" value="CBS-domain pair"/>
    <property type="match status" value="2"/>
</dbReference>
<dbReference type="InterPro" id="IPR003661">
    <property type="entry name" value="HisK_dim/P_dom"/>
</dbReference>
<evidence type="ECO:0000313" key="27">
    <source>
        <dbReference type="EMBL" id="KXB32131.1"/>
    </source>
</evidence>
<dbReference type="SMART" id="SM00388">
    <property type="entry name" value="HisKA"/>
    <property type="match status" value="1"/>
</dbReference>
<dbReference type="InterPro" id="IPR036097">
    <property type="entry name" value="HisK_dim/P_sf"/>
</dbReference>
<dbReference type="Gene3D" id="1.10.287.130">
    <property type="match status" value="1"/>
</dbReference>
<dbReference type="PROSITE" id="PS50109">
    <property type="entry name" value="HIS_KIN"/>
    <property type="match status" value="1"/>
</dbReference>
<dbReference type="InterPro" id="IPR046342">
    <property type="entry name" value="CBS_dom_sf"/>
</dbReference>
<dbReference type="Pfam" id="PF02518">
    <property type="entry name" value="HATPase_c"/>
    <property type="match status" value="1"/>
</dbReference>
<evidence type="ECO:0000256" key="2">
    <source>
        <dbReference type="ARBA" id="ARBA00004651"/>
    </source>
</evidence>
<dbReference type="InterPro" id="IPR000700">
    <property type="entry name" value="PAS-assoc_C"/>
</dbReference>
<dbReference type="STRING" id="281362.AT959_03475"/>
<dbReference type="CDD" id="cd00082">
    <property type="entry name" value="HisKA"/>
    <property type="match status" value="1"/>
</dbReference>
<feature type="modified residue" description="Phosphohistidine" evidence="18">
    <location>
        <position position="1318"/>
    </location>
</feature>
<evidence type="ECO:0000256" key="12">
    <source>
        <dbReference type="ARBA" id="ARBA00023012"/>
    </source>
</evidence>
<dbReference type="GO" id="GO:0005524">
    <property type="term" value="F:ATP binding"/>
    <property type="evidence" value="ECO:0007669"/>
    <property type="project" value="UniProtKB-KW"/>
</dbReference>
<dbReference type="GO" id="GO:0005886">
    <property type="term" value="C:plasma membrane"/>
    <property type="evidence" value="ECO:0007669"/>
    <property type="project" value="UniProtKB-SubCell"/>
</dbReference>
<dbReference type="CDD" id="cd00130">
    <property type="entry name" value="PAS"/>
    <property type="match status" value="2"/>
</dbReference>
<evidence type="ECO:0000259" key="24">
    <source>
        <dbReference type="PROSITE" id="PS50113"/>
    </source>
</evidence>
<feature type="domain" description="CBS" evidence="26">
    <location>
        <begin position="13"/>
        <end position="68"/>
    </location>
</feature>
<evidence type="ECO:0000259" key="23">
    <source>
        <dbReference type="PROSITE" id="PS50112"/>
    </source>
</evidence>
<dbReference type="InterPro" id="IPR001789">
    <property type="entry name" value="Sig_transdc_resp-reg_receiver"/>
</dbReference>
<dbReference type="CDD" id="cd00088">
    <property type="entry name" value="HPT"/>
    <property type="match status" value="1"/>
</dbReference>
<dbReference type="InterPro" id="IPR036890">
    <property type="entry name" value="HATPase_C_sf"/>
</dbReference>
<dbReference type="Pfam" id="PF13426">
    <property type="entry name" value="PAS_9"/>
    <property type="match status" value="1"/>
</dbReference>
<feature type="domain" description="Histidine kinase" evidence="21">
    <location>
        <begin position="867"/>
        <end position="1088"/>
    </location>
</feature>
<dbReference type="InterPro" id="IPR011006">
    <property type="entry name" value="CheY-like_superfamily"/>
</dbReference>
<organism evidence="27 28">
    <name type="scientific">Dechloromonas denitrificans</name>
    <dbReference type="NCBI Taxonomy" id="281362"/>
    <lineage>
        <taxon>Bacteria</taxon>
        <taxon>Pseudomonadati</taxon>
        <taxon>Pseudomonadota</taxon>
        <taxon>Betaproteobacteria</taxon>
        <taxon>Rhodocyclales</taxon>
        <taxon>Azonexaceae</taxon>
        <taxon>Dechloromonas</taxon>
    </lineage>
</organism>
<evidence type="ECO:0000256" key="3">
    <source>
        <dbReference type="ARBA" id="ARBA00012438"/>
    </source>
</evidence>
<evidence type="ECO:0000256" key="9">
    <source>
        <dbReference type="ARBA" id="ARBA00022777"/>
    </source>
</evidence>
<comment type="caution">
    <text evidence="27">The sequence shown here is derived from an EMBL/GenBank/DDBJ whole genome shotgun (WGS) entry which is preliminary data.</text>
</comment>
<dbReference type="RefSeq" id="WP_066880633.1">
    <property type="nucleotide sequence ID" value="NZ_LODL01000007.1"/>
</dbReference>
<evidence type="ECO:0000259" key="26">
    <source>
        <dbReference type="PROSITE" id="PS51371"/>
    </source>
</evidence>
<dbReference type="SMART" id="SM00448">
    <property type="entry name" value="REC"/>
    <property type="match status" value="1"/>
</dbReference>
<feature type="domain" description="PAC" evidence="24">
    <location>
        <begin position="777"/>
        <end position="831"/>
    </location>
</feature>
<keyword evidence="6" id="KW-0808">Transferase</keyword>
<feature type="domain" description="Response regulatory" evidence="22">
    <location>
        <begin position="1117"/>
        <end position="1233"/>
    </location>
</feature>
<feature type="domain" description="PAS" evidence="23">
    <location>
        <begin position="706"/>
        <end position="750"/>
    </location>
</feature>
<dbReference type="SUPFAM" id="SSF47226">
    <property type="entry name" value="Histidine-containing phosphotransfer domain, HPT domain"/>
    <property type="match status" value="1"/>
</dbReference>
<dbReference type="Gene3D" id="3.30.450.40">
    <property type="match status" value="1"/>
</dbReference>
<keyword evidence="12" id="KW-0902">Two-component regulatory system</keyword>
<evidence type="ECO:0000256" key="10">
    <source>
        <dbReference type="ARBA" id="ARBA00022840"/>
    </source>
</evidence>
<dbReference type="SUPFAM" id="SSF52172">
    <property type="entry name" value="CheY-like"/>
    <property type="match status" value="1"/>
</dbReference>
<evidence type="ECO:0000259" key="21">
    <source>
        <dbReference type="PROSITE" id="PS50109"/>
    </source>
</evidence>
<dbReference type="InterPro" id="IPR036641">
    <property type="entry name" value="HPT_dom_sf"/>
</dbReference>
<dbReference type="InterPro" id="IPR004358">
    <property type="entry name" value="Sig_transdc_His_kin-like_C"/>
</dbReference>
<evidence type="ECO:0000256" key="7">
    <source>
        <dbReference type="ARBA" id="ARBA00022692"/>
    </source>
</evidence>
<gene>
    <name evidence="27" type="ORF">AT959_03475</name>
</gene>
<dbReference type="PANTHER" id="PTHR45339:SF1">
    <property type="entry name" value="HYBRID SIGNAL TRANSDUCTION HISTIDINE KINASE J"/>
    <property type="match status" value="1"/>
</dbReference>
<keyword evidence="5 19" id="KW-0597">Phosphoprotein</keyword>
<evidence type="ECO:0000256" key="5">
    <source>
        <dbReference type="ARBA" id="ARBA00022553"/>
    </source>
</evidence>
<keyword evidence="10" id="KW-0067">ATP-binding</keyword>
<feature type="modified residue" description="4-aspartylphosphate" evidence="19">
    <location>
        <position position="1166"/>
    </location>
</feature>
<comment type="subunit">
    <text evidence="15">At low DSF concentrations, interacts with RpfF.</text>
</comment>
<keyword evidence="13" id="KW-0472">Membrane</keyword>
<protein>
    <recommendedName>
        <fullName evidence="16">Sensory/regulatory protein RpfC</fullName>
        <ecNumber evidence="3">2.7.13.3</ecNumber>
    </recommendedName>
    <alternativeName>
        <fullName evidence="17">Virulence sensor protein BvgS</fullName>
    </alternativeName>
</protein>
<evidence type="ECO:0000256" key="16">
    <source>
        <dbReference type="ARBA" id="ARBA00068150"/>
    </source>
</evidence>
<dbReference type="SUPFAM" id="SSF55874">
    <property type="entry name" value="ATPase domain of HSP90 chaperone/DNA topoisomerase II/histidine kinase"/>
    <property type="match status" value="1"/>
</dbReference>
<dbReference type="SUPFAM" id="SSF47384">
    <property type="entry name" value="Homodimeric domain of signal transducing histidine kinase"/>
    <property type="match status" value="1"/>
</dbReference>
<dbReference type="FunFam" id="3.30.565.10:FF:000010">
    <property type="entry name" value="Sensor histidine kinase RcsC"/>
    <property type="match status" value="1"/>
</dbReference>
<dbReference type="InterPro" id="IPR008207">
    <property type="entry name" value="Sig_transdc_His_kin_Hpt_dom"/>
</dbReference>
<evidence type="ECO:0000256" key="13">
    <source>
        <dbReference type="ARBA" id="ARBA00023136"/>
    </source>
</evidence>
<dbReference type="PROSITE" id="PS50894">
    <property type="entry name" value="HPT"/>
    <property type="match status" value="1"/>
</dbReference>
<evidence type="ECO:0000256" key="20">
    <source>
        <dbReference type="PROSITE-ProRule" id="PRU00703"/>
    </source>
</evidence>
<dbReference type="SUPFAM" id="SSF55785">
    <property type="entry name" value="PYP-like sensor domain (PAS domain)"/>
    <property type="match status" value="3"/>
</dbReference>
<feature type="domain" description="CBS" evidence="26">
    <location>
        <begin position="205"/>
        <end position="262"/>
    </location>
</feature>
<dbReference type="CDD" id="cd16922">
    <property type="entry name" value="HATPase_EvgS-ArcB-TorS-like"/>
    <property type="match status" value="1"/>
</dbReference>
<evidence type="ECO:0000256" key="14">
    <source>
        <dbReference type="ARBA" id="ARBA00058004"/>
    </source>
</evidence>
<evidence type="ECO:0000256" key="4">
    <source>
        <dbReference type="ARBA" id="ARBA00022475"/>
    </source>
</evidence>
<feature type="domain" description="CBS" evidence="26">
    <location>
        <begin position="76"/>
        <end position="136"/>
    </location>
</feature>
<comment type="function">
    <text evidence="14">Member of the two-component regulatory system BvgS/BvgA. Phosphorylates BvgA via a four-step phosphorelay in response to environmental signals.</text>
</comment>
<dbReference type="PROSITE" id="PS50112">
    <property type="entry name" value="PAS"/>
    <property type="match status" value="1"/>
</dbReference>
<feature type="domain" description="PAC" evidence="24">
    <location>
        <begin position="352"/>
        <end position="405"/>
    </location>
</feature>
<dbReference type="SMART" id="SM00086">
    <property type="entry name" value="PAC"/>
    <property type="match status" value="3"/>
</dbReference>
<dbReference type="Gene3D" id="3.40.50.2300">
    <property type="match status" value="1"/>
</dbReference>
<dbReference type="Pfam" id="PF13185">
    <property type="entry name" value="GAF_2"/>
    <property type="match status" value="1"/>
</dbReference>
<name>A0A133XMG6_9RHOO</name>
<evidence type="ECO:0000256" key="15">
    <source>
        <dbReference type="ARBA" id="ARBA00064003"/>
    </source>
</evidence>
<dbReference type="Pfam" id="PF00512">
    <property type="entry name" value="HisKA"/>
    <property type="match status" value="1"/>
</dbReference>
<dbReference type="InterPro" id="IPR013655">
    <property type="entry name" value="PAS_fold_3"/>
</dbReference>
<dbReference type="InterPro" id="IPR005467">
    <property type="entry name" value="His_kinase_dom"/>
</dbReference>
<dbReference type="SUPFAM" id="SSF55781">
    <property type="entry name" value="GAF domain-like"/>
    <property type="match status" value="1"/>
</dbReference>
<evidence type="ECO:0000256" key="17">
    <source>
        <dbReference type="ARBA" id="ARBA00070152"/>
    </source>
</evidence>
<comment type="subcellular location">
    <subcellularLocation>
        <location evidence="2">Cell membrane</location>
        <topology evidence="2">Multi-pass membrane protein</topology>
    </subcellularLocation>
</comment>
<dbReference type="EMBL" id="LODL01000007">
    <property type="protein sequence ID" value="KXB32131.1"/>
    <property type="molecule type" value="Genomic_DNA"/>
</dbReference>
<dbReference type="InterPro" id="IPR003018">
    <property type="entry name" value="GAF"/>
</dbReference>
<dbReference type="NCBIfam" id="TIGR00229">
    <property type="entry name" value="sensory_box"/>
    <property type="match status" value="2"/>
</dbReference>
<dbReference type="InterPro" id="IPR000014">
    <property type="entry name" value="PAS"/>
</dbReference>
<evidence type="ECO:0000256" key="6">
    <source>
        <dbReference type="ARBA" id="ARBA00022679"/>
    </source>
</evidence>
<keyword evidence="11" id="KW-1133">Transmembrane helix</keyword>
<keyword evidence="7" id="KW-0812">Transmembrane</keyword>
<dbReference type="InterPro" id="IPR029016">
    <property type="entry name" value="GAF-like_dom_sf"/>
</dbReference>
<dbReference type="InterPro" id="IPR000644">
    <property type="entry name" value="CBS_dom"/>
</dbReference>
<dbReference type="SMART" id="SM00073">
    <property type="entry name" value="HPT"/>
    <property type="match status" value="1"/>
</dbReference>
<dbReference type="PROSITE" id="PS50110">
    <property type="entry name" value="RESPONSE_REGULATORY"/>
    <property type="match status" value="1"/>
</dbReference>
<feature type="domain" description="CBS" evidence="26">
    <location>
        <begin position="141"/>
        <end position="196"/>
    </location>
</feature>
<dbReference type="PANTHER" id="PTHR45339">
    <property type="entry name" value="HYBRID SIGNAL TRANSDUCTION HISTIDINE KINASE J"/>
    <property type="match status" value="1"/>
</dbReference>